<dbReference type="SFLD" id="SFLDG00179">
    <property type="entry name" value="mandelate_racemase"/>
    <property type="match status" value="1"/>
</dbReference>
<dbReference type="Proteomes" id="UP000285970">
    <property type="component" value="Unassembled WGS sequence"/>
</dbReference>
<feature type="domain" description="Mandelate racemase/muconate lactonizing enzyme C-terminal" evidence="1">
    <location>
        <begin position="151"/>
        <end position="238"/>
    </location>
</feature>
<dbReference type="InterPro" id="IPR029017">
    <property type="entry name" value="Enolase-like_N"/>
</dbReference>
<organism evidence="2 3">
    <name type="scientific">Microbacterium enclense</name>
    <dbReference type="NCBI Taxonomy" id="993073"/>
    <lineage>
        <taxon>Bacteria</taxon>
        <taxon>Bacillati</taxon>
        <taxon>Actinomycetota</taxon>
        <taxon>Actinomycetes</taxon>
        <taxon>Micrococcales</taxon>
        <taxon>Microbacteriaceae</taxon>
        <taxon>Microbacterium</taxon>
    </lineage>
</organism>
<dbReference type="InterPro" id="IPR034593">
    <property type="entry name" value="DgoD-like"/>
</dbReference>
<dbReference type="Pfam" id="PF02746">
    <property type="entry name" value="MR_MLE_N"/>
    <property type="match status" value="1"/>
</dbReference>
<name>A0A3S3L6S9_9MICO</name>
<protein>
    <submittedName>
        <fullName evidence="2">Mandelate racemase/muconate lactonizing enzyme family protein</fullName>
    </submittedName>
</protein>
<dbReference type="InterPro" id="IPR013341">
    <property type="entry name" value="Mandelate_racemase_N_dom"/>
</dbReference>
<dbReference type="SFLD" id="SFLDS00001">
    <property type="entry name" value="Enolase"/>
    <property type="match status" value="1"/>
</dbReference>
<dbReference type="Pfam" id="PF13378">
    <property type="entry name" value="MR_MLE_C"/>
    <property type="match status" value="1"/>
</dbReference>
<accession>A0A3S3L6S9</accession>
<dbReference type="SUPFAM" id="SSF54826">
    <property type="entry name" value="Enolase N-terminal domain-like"/>
    <property type="match status" value="1"/>
</dbReference>
<reference evidence="2 3" key="1">
    <citation type="journal article" date="2018" name="Front. Microbiol.">
        <title>Novel Insights Into Bacterial Dimethylsulfoniopropionate Catabolism in the East China Sea.</title>
        <authorList>
            <person name="Liu J."/>
            <person name="Liu J."/>
            <person name="Zhang S.H."/>
            <person name="Liang J."/>
            <person name="Lin H."/>
            <person name="Song D."/>
            <person name="Yang G.P."/>
            <person name="Todd J.D."/>
            <person name="Zhang X.H."/>
        </authorList>
    </citation>
    <scope>NUCLEOTIDE SEQUENCE [LARGE SCALE GENOMIC DNA]</scope>
    <source>
        <strain evidence="2 3">ZYFD042</strain>
    </source>
</reference>
<evidence type="ECO:0000313" key="3">
    <source>
        <dbReference type="Proteomes" id="UP000285970"/>
    </source>
</evidence>
<proteinExistence type="predicted"/>
<dbReference type="RefSeq" id="WP_128218340.1">
    <property type="nucleotide sequence ID" value="NZ_RBZY01000042.1"/>
</dbReference>
<sequence length="388" mass="41875">MRITAVTPVILGYRKSDPPMSRSFALVRVDTDAGITGWGEASTNWGHSYPTVFQAAVRDVCAPALIGQEPRSVRARVAHLRTRMDGYLGWEGLTSQTIGAIEMALWDILGRSVNAPVWQLLGGSGRALPLYGTGTTMFEASADWHAAYFDPAIAVGFCAIKVRLGRERDADIDVVRAVRSHVGDGVRIGVDSYWFHDARSALALAEDLVGLGVFFFEEPLPQYRTAELAWLAERSPVPIAVGERVFSSRQYAELARTRSAGVFQPDASICGGLLESLDVAALAAREGVLVYPHVGGPTAIGLSANLQWADAAGVPLFEYDIDPYQPLVDDLAPQLSFGAIRDGRLAPPSGPGLGVDIPDDILERFPYAPGETYTDVFPRHERGTGARP</sequence>
<dbReference type="Gene3D" id="3.30.390.10">
    <property type="entry name" value="Enolase-like, N-terminal domain"/>
    <property type="match status" value="1"/>
</dbReference>
<dbReference type="PANTHER" id="PTHR48080">
    <property type="entry name" value="D-GALACTONATE DEHYDRATASE-RELATED"/>
    <property type="match status" value="1"/>
</dbReference>
<dbReference type="EMBL" id="RBZY01000042">
    <property type="protein sequence ID" value="RWR17271.1"/>
    <property type="molecule type" value="Genomic_DNA"/>
</dbReference>
<dbReference type="OrthoDB" id="9802699at2"/>
<dbReference type="InterPro" id="IPR029065">
    <property type="entry name" value="Enolase_C-like"/>
</dbReference>
<comment type="caution">
    <text evidence="2">The sequence shown here is derived from an EMBL/GenBank/DDBJ whole genome shotgun (WGS) entry which is preliminary data.</text>
</comment>
<dbReference type="InterPro" id="IPR036849">
    <property type="entry name" value="Enolase-like_C_sf"/>
</dbReference>
<gene>
    <name evidence="2" type="ORF">D8Y23_11915</name>
</gene>
<dbReference type="SMART" id="SM00922">
    <property type="entry name" value="MR_MLE"/>
    <property type="match status" value="1"/>
</dbReference>
<dbReference type="InterPro" id="IPR013342">
    <property type="entry name" value="Mandelate_racemase_C"/>
</dbReference>
<evidence type="ECO:0000313" key="2">
    <source>
        <dbReference type="EMBL" id="RWR17271.1"/>
    </source>
</evidence>
<dbReference type="AlphaFoldDB" id="A0A3S3L6S9"/>
<dbReference type="CDD" id="cd03316">
    <property type="entry name" value="MR_like"/>
    <property type="match status" value="1"/>
</dbReference>
<dbReference type="Gene3D" id="3.20.20.120">
    <property type="entry name" value="Enolase-like C-terminal domain"/>
    <property type="match status" value="1"/>
</dbReference>
<evidence type="ECO:0000259" key="1">
    <source>
        <dbReference type="SMART" id="SM00922"/>
    </source>
</evidence>
<dbReference type="SUPFAM" id="SSF51604">
    <property type="entry name" value="Enolase C-terminal domain-like"/>
    <property type="match status" value="1"/>
</dbReference>